<dbReference type="Gene3D" id="1.20.120.1750">
    <property type="match status" value="1"/>
</dbReference>
<evidence type="ECO:0000256" key="2">
    <source>
        <dbReference type="ARBA" id="ARBA00004167"/>
    </source>
</evidence>
<dbReference type="PANTHER" id="PTHR11685">
    <property type="entry name" value="RBR FAMILY RING FINGER AND IBR DOMAIN-CONTAINING"/>
    <property type="match status" value="1"/>
</dbReference>
<dbReference type="CDD" id="cd16632">
    <property type="entry name" value="mRING-HC-C4C4_RBR_RNF144"/>
    <property type="match status" value="1"/>
</dbReference>
<dbReference type="GeneID" id="20195350"/>
<dbReference type="InterPro" id="IPR031127">
    <property type="entry name" value="E3_UB_ligase_RBR"/>
</dbReference>
<evidence type="ECO:0000256" key="15">
    <source>
        <dbReference type="SAM" id="MobiDB-lite"/>
    </source>
</evidence>
<gene>
    <name evidence="19" type="primary">20195350</name>
    <name evidence="18" type="ORF">HELRODRAFT_112427</name>
</gene>
<dbReference type="eggNOG" id="KOG1815">
    <property type="taxonomic scope" value="Eukaryota"/>
</dbReference>
<sequence length="423" mass="47175">MMNQQLLKVQAKSSSISATTSQPQPTTTTTSSSSHSSSSKVKCKLCWDHVPFNKMHTLNSCKCIFCHQCLKEYLTVCIQEGNVYTIECPDRDCKEHGIILQDEVANLIGSDLYKKYKQLRYHKDIDFNPNRSFCPMKNCDMVCVLDKEDFSKQEKFTSRPIWCPKCDFVFCILCKETWHPGCSCVENIKVLQKKAMFDGIRYDDSENATIKRCPFCFLPIERDGGCAQIKCKKCNHIFCWFCLTCLDSDALFLHYERGSCKNKLGHSRASIILHRFQVVVTIFTGIGLLMLMASPVILIAAPCIVCCKIKSIRQKKHSQQLNSKRNNMADIIAGFNDVLSEGVPHDLDGGSEGEVVEKLISSNSLSNGGGDHRDVGESKVIGEVIMGDDHVEIEANEVASAADAAAAAVVNDSFVETITHDPI</sequence>
<dbReference type="GO" id="GO:0000151">
    <property type="term" value="C:ubiquitin ligase complex"/>
    <property type="evidence" value="ECO:0000318"/>
    <property type="project" value="GO_Central"/>
</dbReference>
<evidence type="ECO:0000256" key="3">
    <source>
        <dbReference type="ARBA" id="ARBA00004906"/>
    </source>
</evidence>
<evidence type="ECO:0000256" key="1">
    <source>
        <dbReference type="ARBA" id="ARBA00001798"/>
    </source>
</evidence>
<dbReference type="OrthoDB" id="10009520at2759"/>
<dbReference type="KEGG" id="hro:HELRODRAFT_112427"/>
<keyword evidence="12 16" id="KW-1133">Transmembrane helix</keyword>
<evidence type="ECO:0000256" key="10">
    <source>
        <dbReference type="ARBA" id="ARBA00022786"/>
    </source>
</evidence>
<dbReference type="AlphaFoldDB" id="T1EFJ8"/>
<dbReference type="InterPro" id="IPR044066">
    <property type="entry name" value="TRIAD_supradom"/>
</dbReference>
<dbReference type="Proteomes" id="UP000015101">
    <property type="component" value="Unassembled WGS sequence"/>
</dbReference>
<evidence type="ECO:0000256" key="16">
    <source>
        <dbReference type="SAM" id="Phobius"/>
    </source>
</evidence>
<dbReference type="EnsemblMetazoa" id="HelroT112427">
    <property type="protein sequence ID" value="HelroP112427"/>
    <property type="gene ID" value="HelroG112427"/>
</dbReference>
<evidence type="ECO:0000256" key="12">
    <source>
        <dbReference type="ARBA" id="ARBA00022989"/>
    </source>
</evidence>
<dbReference type="STRING" id="6412.T1EFJ8"/>
<dbReference type="FunFam" id="1.20.120.1750:FF:000087">
    <property type="entry name" value="RBR-type E3 ubiquitin transferase"/>
    <property type="match status" value="1"/>
</dbReference>
<dbReference type="GO" id="GO:0031624">
    <property type="term" value="F:ubiquitin conjugating enzyme binding"/>
    <property type="evidence" value="ECO:0000318"/>
    <property type="project" value="GO_Central"/>
</dbReference>
<dbReference type="SUPFAM" id="SSF57850">
    <property type="entry name" value="RING/U-box"/>
    <property type="match status" value="3"/>
</dbReference>
<dbReference type="Pfam" id="PF01485">
    <property type="entry name" value="IBR"/>
    <property type="match status" value="1"/>
</dbReference>
<reference evidence="20" key="1">
    <citation type="submission" date="2012-12" db="EMBL/GenBank/DDBJ databases">
        <authorList>
            <person name="Hellsten U."/>
            <person name="Grimwood J."/>
            <person name="Chapman J.A."/>
            <person name="Shapiro H."/>
            <person name="Aerts A."/>
            <person name="Otillar R.P."/>
            <person name="Terry A.Y."/>
            <person name="Boore J.L."/>
            <person name="Simakov O."/>
            <person name="Marletaz F."/>
            <person name="Cho S.-J."/>
            <person name="Edsinger-Gonzales E."/>
            <person name="Havlak P."/>
            <person name="Kuo D.-H."/>
            <person name="Larsson T."/>
            <person name="Lv J."/>
            <person name="Arendt D."/>
            <person name="Savage R."/>
            <person name="Osoegawa K."/>
            <person name="de Jong P."/>
            <person name="Lindberg D.R."/>
            <person name="Seaver E.C."/>
            <person name="Weisblat D.A."/>
            <person name="Putnam N.H."/>
            <person name="Grigoriev I.V."/>
            <person name="Rokhsar D.S."/>
        </authorList>
    </citation>
    <scope>NUCLEOTIDE SEQUENCE</scope>
</reference>
<dbReference type="PROSITE" id="PS51873">
    <property type="entry name" value="TRIAD"/>
    <property type="match status" value="1"/>
</dbReference>
<dbReference type="GO" id="GO:0005737">
    <property type="term" value="C:cytoplasm"/>
    <property type="evidence" value="ECO:0000318"/>
    <property type="project" value="GO_Central"/>
</dbReference>
<dbReference type="GO" id="GO:0016567">
    <property type="term" value="P:protein ubiquitination"/>
    <property type="evidence" value="ECO:0007669"/>
    <property type="project" value="InterPro"/>
</dbReference>
<dbReference type="CDD" id="cd20352">
    <property type="entry name" value="Rcat_RBR_RNF144"/>
    <property type="match status" value="1"/>
</dbReference>
<keyword evidence="10" id="KW-0833">Ubl conjugation pathway</keyword>
<evidence type="ECO:0000256" key="4">
    <source>
        <dbReference type="ARBA" id="ARBA00012251"/>
    </source>
</evidence>
<evidence type="ECO:0000256" key="6">
    <source>
        <dbReference type="ARBA" id="ARBA00022692"/>
    </source>
</evidence>
<dbReference type="Gene3D" id="3.30.40.10">
    <property type="entry name" value="Zinc/RING finger domain, C3HC4 (zinc finger)"/>
    <property type="match status" value="1"/>
</dbReference>
<keyword evidence="5" id="KW-0808">Transferase</keyword>
<dbReference type="RefSeq" id="XP_009018802.1">
    <property type="nucleotide sequence ID" value="XM_009020554.1"/>
</dbReference>
<proteinExistence type="inferred from homology"/>
<dbReference type="InterPro" id="IPR017907">
    <property type="entry name" value="Znf_RING_CS"/>
</dbReference>
<evidence type="ECO:0000256" key="13">
    <source>
        <dbReference type="ARBA" id="ARBA00023136"/>
    </source>
</evidence>
<dbReference type="EMBL" id="AMQM01004778">
    <property type="status" value="NOT_ANNOTATED_CDS"/>
    <property type="molecule type" value="Genomic_DNA"/>
</dbReference>
<feature type="domain" description="RING-type" evidence="17">
    <location>
        <begin position="39"/>
        <end position="264"/>
    </location>
</feature>
<keyword evidence="11" id="KW-0862">Zinc</keyword>
<comment type="catalytic activity">
    <reaction evidence="1">
        <text>[E2 ubiquitin-conjugating enzyme]-S-ubiquitinyl-L-cysteine + [acceptor protein]-L-lysine = [E2 ubiquitin-conjugating enzyme]-L-cysteine + [acceptor protein]-N(6)-ubiquitinyl-L-lysine.</text>
        <dbReference type="EC" id="2.3.2.31"/>
    </reaction>
</comment>
<dbReference type="InterPro" id="IPR013083">
    <property type="entry name" value="Znf_RING/FYVE/PHD"/>
</dbReference>
<keyword evidence="7" id="KW-0479">Metal-binding</keyword>
<dbReference type="SMART" id="SM00647">
    <property type="entry name" value="IBR"/>
    <property type="match status" value="2"/>
</dbReference>
<comment type="similarity">
    <text evidence="14">Belongs to the RBR family. RNF144 subfamily.</text>
</comment>
<keyword evidence="13 16" id="KW-0472">Membrane</keyword>
<evidence type="ECO:0000256" key="11">
    <source>
        <dbReference type="ARBA" id="ARBA00022833"/>
    </source>
</evidence>
<reference evidence="18 20" key="2">
    <citation type="journal article" date="2013" name="Nature">
        <title>Insights into bilaterian evolution from three spiralian genomes.</title>
        <authorList>
            <person name="Simakov O."/>
            <person name="Marletaz F."/>
            <person name="Cho S.J."/>
            <person name="Edsinger-Gonzales E."/>
            <person name="Havlak P."/>
            <person name="Hellsten U."/>
            <person name="Kuo D.H."/>
            <person name="Larsson T."/>
            <person name="Lv J."/>
            <person name="Arendt D."/>
            <person name="Savage R."/>
            <person name="Osoegawa K."/>
            <person name="de Jong P."/>
            <person name="Grimwood J."/>
            <person name="Chapman J.A."/>
            <person name="Shapiro H."/>
            <person name="Aerts A."/>
            <person name="Otillar R.P."/>
            <person name="Terry A.Y."/>
            <person name="Boore J.L."/>
            <person name="Grigoriev I.V."/>
            <person name="Lindberg D.R."/>
            <person name="Seaver E.C."/>
            <person name="Weisblat D.A."/>
            <person name="Putnam N.H."/>
            <person name="Rokhsar D.S."/>
        </authorList>
    </citation>
    <scope>NUCLEOTIDE SEQUENCE</scope>
</reference>
<dbReference type="GO" id="GO:0031090">
    <property type="term" value="C:organelle membrane"/>
    <property type="evidence" value="ECO:0007669"/>
    <property type="project" value="UniProtKB-ARBA"/>
</dbReference>
<dbReference type="GO" id="GO:0006511">
    <property type="term" value="P:ubiquitin-dependent protein catabolic process"/>
    <property type="evidence" value="ECO:0000318"/>
    <property type="project" value="GO_Central"/>
</dbReference>
<feature type="region of interest" description="Disordered" evidence="15">
    <location>
        <begin position="13"/>
        <end position="38"/>
    </location>
</feature>
<dbReference type="HOGENOM" id="CLU_053598_1_0_1"/>
<evidence type="ECO:0000313" key="20">
    <source>
        <dbReference type="Proteomes" id="UP000015101"/>
    </source>
</evidence>
<protein>
    <recommendedName>
        <fullName evidence="4">RBR-type E3 ubiquitin transferase</fullName>
        <ecNumber evidence="4">2.3.2.31</ecNumber>
    </recommendedName>
</protein>
<dbReference type="CDD" id="cd20349">
    <property type="entry name" value="BRcat_RBR_RNF144"/>
    <property type="match status" value="1"/>
</dbReference>
<keyword evidence="8" id="KW-0677">Repeat</keyword>
<accession>T1EFJ8</accession>
<keyword evidence="20" id="KW-1185">Reference proteome</keyword>
<keyword evidence="6 16" id="KW-0812">Transmembrane</keyword>
<dbReference type="EMBL" id="KB096676">
    <property type="protein sequence ID" value="ESO03109.1"/>
    <property type="molecule type" value="Genomic_DNA"/>
</dbReference>
<name>T1EFJ8_HELRO</name>
<keyword evidence="9" id="KW-0863">Zinc-finger</keyword>
<evidence type="ECO:0000256" key="14">
    <source>
        <dbReference type="ARBA" id="ARBA00038342"/>
    </source>
</evidence>
<feature type="transmembrane region" description="Helical" evidence="16">
    <location>
        <begin position="278"/>
        <end position="307"/>
    </location>
</feature>
<dbReference type="EC" id="2.3.2.31" evidence="4"/>
<dbReference type="InterPro" id="IPR002867">
    <property type="entry name" value="IBR_dom"/>
</dbReference>
<evidence type="ECO:0000256" key="9">
    <source>
        <dbReference type="ARBA" id="ARBA00022771"/>
    </source>
</evidence>
<comment type="pathway">
    <text evidence="3">Protein modification; protein ubiquitination.</text>
</comment>
<evidence type="ECO:0000313" key="19">
    <source>
        <dbReference type="EnsemblMetazoa" id="HelroP112427"/>
    </source>
</evidence>
<organism evidence="19 20">
    <name type="scientific">Helobdella robusta</name>
    <name type="common">Californian leech</name>
    <dbReference type="NCBI Taxonomy" id="6412"/>
    <lineage>
        <taxon>Eukaryota</taxon>
        <taxon>Metazoa</taxon>
        <taxon>Spiralia</taxon>
        <taxon>Lophotrochozoa</taxon>
        <taxon>Annelida</taxon>
        <taxon>Clitellata</taxon>
        <taxon>Hirudinea</taxon>
        <taxon>Rhynchobdellida</taxon>
        <taxon>Glossiphoniidae</taxon>
        <taxon>Helobdella</taxon>
    </lineage>
</organism>
<dbReference type="FunFam" id="3.30.40.10:FF:000051">
    <property type="entry name" value="RBR-type E3 ubiquitin transferase"/>
    <property type="match status" value="1"/>
</dbReference>
<evidence type="ECO:0000313" key="18">
    <source>
        <dbReference type="EMBL" id="ESO03109.1"/>
    </source>
</evidence>
<dbReference type="GO" id="GO:0008270">
    <property type="term" value="F:zinc ion binding"/>
    <property type="evidence" value="ECO:0007669"/>
    <property type="project" value="UniProtKB-KW"/>
</dbReference>
<dbReference type="CTD" id="20195350"/>
<dbReference type="Pfam" id="PF22191">
    <property type="entry name" value="IBR_1"/>
    <property type="match status" value="1"/>
</dbReference>
<dbReference type="InParanoid" id="T1EFJ8"/>
<reference evidence="19" key="3">
    <citation type="submission" date="2015-06" db="UniProtKB">
        <authorList>
            <consortium name="EnsemblMetazoa"/>
        </authorList>
    </citation>
    <scope>IDENTIFICATION</scope>
</reference>
<evidence type="ECO:0000256" key="7">
    <source>
        <dbReference type="ARBA" id="ARBA00022723"/>
    </source>
</evidence>
<evidence type="ECO:0000256" key="8">
    <source>
        <dbReference type="ARBA" id="ARBA00022737"/>
    </source>
</evidence>
<comment type="subcellular location">
    <subcellularLocation>
        <location evidence="2">Membrane</location>
        <topology evidence="2">Single-pass membrane protein</topology>
    </subcellularLocation>
</comment>
<evidence type="ECO:0000259" key="17">
    <source>
        <dbReference type="PROSITE" id="PS51873"/>
    </source>
</evidence>
<dbReference type="PROSITE" id="PS00518">
    <property type="entry name" value="ZF_RING_1"/>
    <property type="match status" value="1"/>
</dbReference>
<evidence type="ECO:0000256" key="5">
    <source>
        <dbReference type="ARBA" id="ARBA00022679"/>
    </source>
</evidence>
<dbReference type="GO" id="GO:0061630">
    <property type="term" value="F:ubiquitin protein ligase activity"/>
    <property type="evidence" value="ECO:0000318"/>
    <property type="project" value="GO_Central"/>
</dbReference>